<dbReference type="VEuPathDB" id="FungiDB:TRICI_006156"/>
<dbReference type="NCBIfam" id="TIGR01662">
    <property type="entry name" value="HAD-SF-IIIA"/>
    <property type="match status" value="1"/>
</dbReference>
<accession>A0A642UKF1</accession>
<dbReference type="EMBL" id="SWFS01000495">
    <property type="protein sequence ID" value="KAA8900777.1"/>
    <property type="molecule type" value="Genomic_DNA"/>
</dbReference>
<dbReference type="Proteomes" id="UP000761534">
    <property type="component" value="Unassembled WGS sequence"/>
</dbReference>
<dbReference type="SUPFAM" id="SSF56784">
    <property type="entry name" value="HAD-like"/>
    <property type="match status" value="1"/>
</dbReference>
<name>A0A642UKF1_9ASCO</name>
<comment type="caution">
    <text evidence="1">The sequence shown here is derived from an EMBL/GenBank/DDBJ whole genome shotgun (WGS) entry which is preliminary data.</text>
</comment>
<dbReference type="GO" id="GO:0046404">
    <property type="term" value="F:ATP-dependent polydeoxyribonucleotide 5'-hydroxyl-kinase activity"/>
    <property type="evidence" value="ECO:0007669"/>
    <property type="project" value="TreeGrafter"/>
</dbReference>
<dbReference type="InterPro" id="IPR036412">
    <property type="entry name" value="HAD-like_sf"/>
</dbReference>
<gene>
    <name evidence="1" type="ORF">TRICI_006156</name>
</gene>
<evidence type="ECO:0000313" key="2">
    <source>
        <dbReference type="Proteomes" id="UP000761534"/>
    </source>
</evidence>
<keyword evidence="2" id="KW-1185">Reference proteome</keyword>
<reference evidence="1" key="1">
    <citation type="journal article" date="2019" name="G3 (Bethesda)">
        <title>Genome Assemblies of Two Rare Opportunistic Yeast Pathogens: Diutina rugosa (syn. Candida rugosa) and Trichomonascus ciferrii (syn. Candida ciferrii).</title>
        <authorList>
            <person name="Mixao V."/>
            <person name="Saus E."/>
            <person name="Hansen A.P."/>
            <person name="Lass-Florl C."/>
            <person name="Gabaldon T."/>
        </authorList>
    </citation>
    <scope>NUCLEOTIDE SEQUENCE</scope>
    <source>
        <strain evidence="1">CBS 4856</strain>
    </source>
</reference>
<proteinExistence type="predicted"/>
<dbReference type="GO" id="GO:0046403">
    <property type="term" value="F:polynucleotide 3'-phosphatase activity"/>
    <property type="evidence" value="ECO:0007669"/>
    <property type="project" value="TreeGrafter"/>
</dbReference>
<dbReference type="InterPro" id="IPR023214">
    <property type="entry name" value="HAD_sf"/>
</dbReference>
<dbReference type="NCBIfam" id="TIGR01664">
    <property type="entry name" value="DNA-3'-Pase"/>
    <property type="match status" value="1"/>
</dbReference>
<dbReference type="GO" id="GO:0003690">
    <property type="term" value="F:double-stranded DNA binding"/>
    <property type="evidence" value="ECO:0007669"/>
    <property type="project" value="TreeGrafter"/>
</dbReference>
<dbReference type="InterPro" id="IPR006549">
    <property type="entry name" value="HAD-SF_hydro_IIIA"/>
</dbReference>
<sequence>MSAGMKRKSITTFFGPVKQAKSEVDDSMFRWEVVHGTLIKARYDPAQKVKNVEKQTEGAELVRIAAFDLDSTLVSTKTRSPFPRNGEDWKWAFESVVDVIRKMANHDKVNEVKLTSKCKELYTTDSPPFVIAIISNQGGTIARPDTKRYQYLYQRIHAITQALGVPARFYGATKPPKGTTDEFRKPKTKMWSELLKDLSITAEDVDMDNSFFVGDALGRKTDFSDSDKVFAQSVGLKCYSPEDIFQL</sequence>
<dbReference type="Pfam" id="PF08645">
    <property type="entry name" value="PNK3P"/>
    <property type="match status" value="1"/>
</dbReference>
<organism evidence="1 2">
    <name type="scientific">Trichomonascus ciferrii</name>
    <dbReference type="NCBI Taxonomy" id="44093"/>
    <lineage>
        <taxon>Eukaryota</taxon>
        <taxon>Fungi</taxon>
        <taxon>Dikarya</taxon>
        <taxon>Ascomycota</taxon>
        <taxon>Saccharomycotina</taxon>
        <taxon>Dipodascomycetes</taxon>
        <taxon>Dipodascales</taxon>
        <taxon>Trichomonascaceae</taxon>
        <taxon>Trichomonascus</taxon>
        <taxon>Trichomonascus ciferrii complex</taxon>
    </lineage>
</organism>
<protein>
    <recommendedName>
        <fullName evidence="3">DNA 3'-phosphatase</fullName>
    </recommendedName>
</protein>
<dbReference type="GO" id="GO:0006281">
    <property type="term" value="P:DNA repair"/>
    <property type="evidence" value="ECO:0007669"/>
    <property type="project" value="TreeGrafter"/>
</dbReference>
<dbReference type="InterPro" id="IPR006551">
    <property type="entry name" value="Polynucleotide_phosphatase"/>
</dbReference>
<dbReference type="OrthoDB" id="19045at2759"/>
<evidence type="ECO:0000313" key="1">
    <source>
        <dbReference type="EMBL" id="KAA8900777.1"/>
    </source>
</evidence>
<dbReference type="PANTHER" id="PTHR12083">
    <property type="entry name" value="BIFUNCTIONAL POLYNUCLEOTIDE PHOSPHATASE/KINASE"/>
    <property type="match status" value="1"/>
</dbReference>
<evidence type="ECO:0008006" key="3">
    <source>
        <dbReference type="Google" id="ProtNLM"/>
    </source>
</evidence>
<dbReference type="Gene3D" id="3.40.50.1000">
    <property type="entry name" value="HAD superfamily/HAD-like"/>
    <property type="match status" value="1"/>
</dbReference>
<dbReference type="AlphaFoldDB" id="A0A642UKF1"/>
<dbReference type="InterPro" id="IPR013954">
    <property type="entry name" value="PNK3P"/>
</dbReference>
<dbReference type="PANTHER" id="PTHR12083:SF9">
    <property type="entry name" value="BIFUNCTIONAL POLYNUCLEOTIDE PHOSPHATASE_KINASE"/>
    <property type="match status" value="1"/>
</dbReference>